<name>A0AAD9H5X9_9PEZI</name>
<protein>
    <submittedName>
        <fullName evidence="1">Uncharacterized protein</fullName>
    </submittedName>
</protein>
<dbReference type="Proteomes" id="UP001232148">
    <property type="component" value="Unassembled WGS sequence"/>
</dbReference>
<dbReference type="PROSITE" id="PS51257">
    <property type="entry name" value="PROKAR_LIPOPROTEIN"/>
    <property type="match status" value="1"/>
</dbReference>
<keyword evidence="2" id="KW-1185">Reference proteome</keyword>
<reference evidence="1" key="1">
    <citation type="submission" date="2021-06" db="EMBL/GenBank/DDBJ databases">
        <title>Comparative genomics, transcriptomics and evolutionary studies reveal genomic signatures of adaptation to plant cell wall in hemibiotrophic fungi.</title>
        <authorList>
            <consortium name="DOE Joint Genome Institute"/>
            <person name="Baroncelli R."/>
            <person name="Diaz J.F."/>
            <person name="Benocci T."/>
            <person name="Peng M."/>
            <person name="Battaglia E."/>
            <person name="Haridas S."/>
            <person name="Andreopoulos W."/>
            <person name="Labutti K."/>
            <person name="Pangilinan J."/>
            <person name="Floch G.L."/>
            <person name="Makela M.R."/>
            <person name="Henrissat B."/>
            <person name="Grigoriev I.V."/>
            <person name="Crouch J.A."/>
            <person name="De Vries R.P."/>
            <person name="Sukno S.A."/>
            <person name="Thon M.R."/>
        </authorList>
    </citation>
    <scope>NUCLEOTIDE SEQUENCE</scope>
    <source>
        <strain evidence="1">MAFF235873</strain>
    </source>
</reference>
<proteinExistence type="predicted"/>
<evidence type="ECO:0000313" key="2">
    <source>
        <dbReference type="Proteomes" id="UP001232148"/>
    </source>
</evidence>
<comment type="caution">
    <text evidence="1">The sequence shown here is derived from an EMBL/GenBank/DDBJ whole genome shotgun (WGS) entry which is preliminary data.</text>
</comment>
<sequence>MHGRIWVGGTASCSRRFGQRQPWGLVWFISSCKQASTAWAVLWNGWGYRKGVRQKRNENENETVVGPLAIANAPCGESLTSATAKPRLTEPPG</sequence>
<organism evidence="1 2">
    <name type="scientific">Colletotrichum zoysiae</name>
    <dbReference type="NCBI Taxonomy" id="1216348"/>
    <lineage>
        <taxon>Eukaryota</taxon>
        <taxon>Fungi</taxon>
        <taxon>Dikarya</taxon>
        <taxon>Ascomycota</taxon>
        <taxon>Pezizomycotina</taxon>
        <taxon>Sordariomycetes</taxon>
        <taxon>Hypocreomycetidae</taxon>
        <taxon>Glomerellales</taxon>
        <taxon>Glomerellaceae</taxon>
        <taxon>Colletotrichum</taxon>
        <taxon>Colletotrichum graminicola species complex</taxon>
    </lineage>
</organism>
<evidence type="ECO:0000313" key="1">
    <source>
        <dbReference type="EMBL" id="KAK2022367.1"/>
    </source>
</evidence>
<dbReference type="EMBL" id="MU843046">
    <property type="protein sequence ID" value="KAK2022367.1"/>
    <property type="molecule type" value="Genomic_DNA"/>
</dbReference>
<gene>
    <name evidence="1" type="ORF">LX32DRAFT_645567</name>
</gene>
<accession>A0AAD9H5X9</accession>
<dbReference type="AlphaFoldDB" id="A0AAD9H5X9"/>